<dbReference type="OrthoDB" id="747122at2759"/>
<proteinExistence type="predicted"/>
<name>A0A835HF09_9MAGN</name>
<keyword evidence="2" id="KW-1185">Reference proteome</keyword>
<accession>A0A835HF09</accession>
<dbReference type="AlphaFoldDB" id="A0A835HF09"/>
<evidence type="ECO:0000313" key="1">
    <source>
        <dbReference type="EMBL" id="KAF9596928.1"/>
    </source>
</evidence>
<reference evidence="1 2" key="1">
    <citation type="submission" date="2020-10" db="EMBL/GenBank/DDBJ databases">
        <title>The Coptis chinensis genome and diversification of protoberbering-type alkaloids.</title>
        <authorList>
            <person name="Wang B."/>
            <person name="Shu S."/>
            <person name="Song C."/>
            <person name="Liu Y."/>
        </authorList>
    </citation>
    <scope>NUCLEOTIDE SEQUENCE [LARGE SCALE GENOMIC DNA]</scope>
    <source>
        <strain evidence="1">HL-2020</strain>
        <tissue evidence="1">Leaf</tissue>
    </source>
</reference>
<dbReference type="Proteomes" id="UP000631114">
    <property type="component" value="Unassembled WGS sequence"/>
</dbReference>
<comment type="caution">
    <text evidence="1">The sequence shown here is derived from an EMBL/GenBank/DDBJ whole genome shotgun (WGS) entry which is preliminary data.</text>
</comment>
<dbReference type="EMBL" id="JADFTS010000007">
    <property type="protein sequence ID" value="KAF9596928.1"/>
    <property type="molecule type" value="Genomic_DNA"/>
</dbReference>
<organism evidence="1 2">
    <name type="scientific">Coptis chinensis</name>
    <dbReference type="NCBI Taxonomy" id="261450"/>
    <lineage>
        <taxon>Eukaryota</taxon>
        <taxon>Viridiplantae</taxon>
        <taxon>Streptophyta</taxon>
        <taxon>Embryophyta</taxon>
        <taxon>Tracheophyta</taxon>
        <taxon>Spermatophyta</taxon>
        <taxon>Magnoliopsida</taxon>
        <taxon>Ranunculales</taxon>
        <taxon>Ranunculaceae</taxon>
        <taxon>Coptidoideae</taxon>
        <taxon>Coptis</taxon>
    </lineage>
</organism>
<sequence length="166" mass="18342">MVMHQNISLDASLANGLTIVCWKSSCFEKVSKSCIRCKGRVCFLVQGLTLVHRVNHWFLNPQAHHNKSYFSRSPPPSSKQVLQNAVSQSIIAIKAGIQFSSKNAQQPVIPLGSSVPSAYVLWIMRELPPAVAVDSERQSSIVTFMTDTTAAMHNSQRWTTANSSQN</sequence>
<evidence type="ECO:0000313" key="2">
    <source>
        <dbReference type="Proteomes" id="UP000631114"/>
    </source>
</evidence>
<gene>
    <name evidence="1" type="ORF">IFM89_014492</name>
</gene>
<protein>
    <submittedName>
        <fullName evidence="1">Uncharacterized protein</fullName>
    </submittedName>
</protein>